<evidence type="ECO:0000313" key="3">
    <source>
        <dbReference type="Proteomes" id="UP001333110"/>
    </source>
</evidence>
<keyword evidence="3" id="KW-1185">Reference proteome</keyword>
<accession>A0AAN7P6B0</accession>
<organism evidence="2 3">
    <name type="scientific">Mycteria americana</name>
    <name type="common">Wood stork</name>
    <dbReference type="NCBI Taxonomy" id="33587"/>
    <lineage>
        <taxon>Eukaryota</taxon>
        <taxon>Metazoa</taxon>
        <taxon>Chordata</taxon>
        <taxon>Craniata</taxon>
        <taxon>Vertebrata</taxon>
        <taxon>Euteleostomi</taxon>
        <taxon>Archelosauria</taxon>
        <taxon>Archosauria</taxon>
        <taxon>Dinosauria</taxon>
        <taxon>Saurischia</taxon>
        <taxon>Theropoda</taxon>
        <taxon>Coelurosauria</taxon>
        <taxon>Aves</taxon>
        <taxon>Neognathae</taxon>
        <taxon>Neoaves</taxon>
        <taxon>Aequornithes</taxon>
        <taxon>Ciconiiformes</taxon>
        <taxon>Ciconiidae</taxon>
        <taxon>Mycteria</taxon>
    </lineage>
</organism>
<dbReference type="EMBL" id="JAUNZN010000002">
    <property type="protein sequence ID" value="KAK4827407.1"/>
    <property type="molecule type" value="Genomic_DNA"/>
</dbReference>
<evidence type="ECO:0000313" key="2">
    <source>
        <dbReference type="EMBL" id="KAK4827407.1"/>
    </source>
</evidence>
<name>A0AAN7P6B0_MYCAM</name>
<dbReference type="AlphaFoldDB" id="A0AAN7P6B0"/>
<comment type="caution">
    <text evidence="2">The sequence shown here is derived from an EMBL/GenBank/DDBJ whole genome shotgun (WGS) entry which is preliminary data.</text>
</comment>
<proteinExistence type="predicted"/>
<protein>
    <submittedName>
        <fullName evidence="2">Uncharacterized protein</fullName>
    </submittedName>
</protein>
<dbReference type="Proteomes" id="UP001333110">
    <property type="component" value="Unassembled WGS sequence"/>
</dbReference>
<gene>
    <name evidence="2" type="ORF">QYF61_017837</name>
</gene>
<feature type="region of interest" description="Disordered" evidence="1">
    <location>
        <begin position="51"/>
        <end position="89"/>
    </location>
</feature>
<sequence length="663" mass="73700">MKDCIPWEGPHTGTEQREEEDVYAVDIKLDRMNLAPPAIIASSNIKRTELIQGFTDKTPSCARPPPSDARPPPSDARPPPSDVAQPQQPPHLMFLRVVDPLYVPRKGCKQQQQVQQLSVPTRQRVFPLCGPCAASPVPPSDCWAEQSQLSQPSLHRRDACQPAKRSMSEKHTRKNCIVFHELGNGYENTKELYGRLLKAPSNLALNTSREGASTTSLGNQFQCLIFKAITPCPITTCPCKKSLSSFLVGPFRYWKATIRFPRSLLFSRLNNPNSLSLPSQERCSSPLIIFVALLWTHSNRSMSFYAGGLRAECSTPAQDTVGFLGCKCTLPGHVDLLINQHPQVLLLRVALNPFSAWPVFVFGIAPTHVQDLELGLVELHEVRTGPLLKPVKVPLDGIPFLQCVDHTTQVGIIGKLAEGALNPTVHVTDKDIKHHQSQYQPLRNATHHWSPLGHRAIDHNSLSATIQPISYPPNGPSIKPTSPQFRDKDVVRDSVKCFAQIQHSFQEDLLHDLAGHRGYLSLLPPSVGFLFVFEFAQELLVHPCRPPGGLIPWYSTKQIPEETKVCSPEGQGTELACPKGLECHHFMVTKAKAALELHIPYQPLLVSENKVQHSTSSRWLLYHLEKEVIINAFQEPPGLLMPCCVVPPTDIRVVEVPHEDQGL</sequence>
<feature type="compositionally biased region" description="Pro residues" evidence="1">
    <location>
        <begin position="62"/>
        <end position="81"/>
    </location>
</feature>
<evidence type="ECO:0000256" key="1">
    <source>
        <dbReference type="SAM" id="MobiDB-lite"/>
    </source>
</evidence>
<reference evidence="2 3" key="1">
    <citation type="journal article" date="2023" name="J. Hered.">
        <title>Chromosome-level genome of the wood stork (Mycteria americana) provides insight into avian chromosome evolution.</title>
        <authorList>
            <person name="Flamio R. Jr."/>
            <person name="Ramstad K.M."/>
        </authorList>
    </citation>
    <scope>NUCLEOTIDE SEQUENCE [LARGE SCALE GENOMIC DNA]</scope>
    <source>
        <strain evidence="2">JAX WOST 10</strain>
    </source>
</reference>